<proteinExistence type="predicted"/>
<sequence length="65" mass="7160">MASVTCPSVLTLQYNGDIPYPDIENGRAIIISFSFSFLEIRLLFLDNGGYAYSPVHYKLGSGLTI</sequence>
<dbReference type="AlphaFoldDB" id="A0A2P2MEJ1"/>
<evidence type="ECO:0000313" key="1">
    <source>
        <dbReference type="EMBL" id="MBX28665.1"/>
    </source>
</evidence>
<accession>A0A2P2MEJ1</accession>
<dbReference type="EMBL" id="GGEC01048181">
    <property type="protein sequence ID" value="MBX28665.1"/>
    <property type="molecule type" value="Transcribed_RNA"/>
</dbReference>
<name>A0A2P2MEJ1_RHIMU</name>
<reference evidence="1" key="1">
    <citation type="submission" date="2018-02" db="EMBL/GenBank/DDBJ databases">
        <title>Rhizophora mucronata_Transcriptome.</title>
        <authorList>
            <person name="Meera S.P."/>
            <person name="Sreeshan A."/>
            <person name="Augustine A."/>
        </authorList>
    </citation>
    <scope>NUCLEOTIDE SEQUENCE</scope>
    <source>
        <tissue evidence="1">Leaf</tissue>
    </source>
</reference>
<organism evidence="1">
    <name type="scientific">Rhizophora mucronata</name>
    <name type="common">Asiatic mangrove</name>
    <dbReference type="NCBI Taxonomy" id="61149"/>
    <lineage>
        <taxon>Eukaryota</taxon>
        <taxon>Viridiplantae</taxon>
        <taxon>Streptophyta</taxon>
        <taxon>Embryophyta</taxon>
        <taxon>Tracheophyta</taxon>
        <taxon>Spermatophyta</taxon>
        <taxon>Magnoliopsida</taxon>
        <taxon>eudicotyledons</taxon>
        <taxon>Gunneridae</taxon>
        <taxon>Pentapetalae</taxon>
        <taxon>rosids</taxon>
        <taxon>fabids</taxon>
        <taxon>Malpighiales</taxon>
        <taxon>Rhizophoraceae</taxon>
        <taxon>Rhizophora</taxon>
    </lineage>
</organism>
<protein>
    <submittedName>
        <fullName evidence="1">ORMDL family protein</fullName>
    </submittedName>
</protein>